<sequence length="114" mass="13374">MITTIFQNQRLLDKLTPVTRHQPRERRINRCLYQNFITWLSKAIDSHSDTGYYSRGKKNVFGLYLQIITIFHPTDNRLIITSRFTGITQNFVLATSLNSFRHKGSCGKIHIRHP</sequence>
<comment type="caution">
    <text evidence="1">The sequence shown here is derived from an EMBL/GenBank/DDBJ whole genome shotgun (WGS) entry which is preliminary data.</text>
</comment>
<proteinExistence type="predicted"/>
<protein>
    <submittedName>
        <fullName evidence="1">Uncharacterized protein</fullName>
    </submittedName>
</protein>
<organism evidence="1">
    <name type="scientific">gut metagenome</name>
    <dbReference type="NCBI Taxonomy" id="749906"/>
    <lineage>
        <taxon>unclassified sequences</taxon>
        <taxon>metagenomes</taxon>
        <taxon>organismal metagenomes</taxon>
    </lineage>
</organism>
<name>J9CRE4_9ZZZZ</name>
<accession>J9CRE4</accession>
<evidence type="ECO:0000313" key="1">
    <source>
        <dbReference type="EMBL" id="EJX02751.1"/>
    </source>
</evidence>
<dbReference type="EMBL" id="AMCI01002428">
    <property type="protein sequence ID" value="EJX02751.1"/>
    <property type="molecule type" value="Genomic_DNA"/>
</dbReference>
<gene>
    <name evidence="1" type="ORF">EVA_09144</name>
</gene>
<reference evidence="1" key="1">
    <citation type="journal article" date="2012" name="PLoS ONE">
        <title>Gene sets for utilization of primary and secondary nutrition supplies in the distal gut of endangered iberian lynx.</title>
        <authorList>
            <person name="Alcaide M."/>
            <person name="Messina E."/>
            <person name="Richter M."/>
            <person name="Bargiela R."/>
            <person name="Peplies J."/>
            <person name="Huws S.A."/>
            <person name="Newbold C.J."/>
            <person name="Golyshin P.N."/>
            <person name="Simon M.A."/>
            <person name="Lopez G."/>
            <person name="Yakimov M.M."/>
            <person name="Ferrer M."/>
        </authorList>
    </citation>
    <scope>NUCLEOTIDE SEQUENCE</scope>
</reference>
<dbReference type="AlphaFoldDB" id="J9CRE4"/>